<name>L8JGR2_9GAMM</name>
<organism evidence="1 2">
    <name type="scientific">Photobacterium marinum</name>
    <dbReference type="NCBI Taxonomy" id="1056511"/>
    <lineage>
        <taxon>Bacteria</taxon>
        <taxon>Pseudomonadati</taxon>
        <taxon>Pseudomonadota</taxon>
        <taxon>Gammaproteobacteria</taxon>
        <taxon>Vibrionales</taxon>
        <taxon>Vibrionaceae</taxon>
        <taxon>Photobacterium</taxon>
    </lineage>
</organism>
<keyword evidence="2" id="KW-1185">Reference proteome</keyword>
<evidence type="ECO:0000313" key="1">
    <source>
        <dbReference type="EMBL" id="ELR66607.1"/>
    </source>
</evidence>
<dbReference type="EMBL" id="AMZO01000006">
    <property type="protein sequence ID" value="ELR66607.1"/>
    <property type="molecule type" value="Genomic_DNA"/>
</dbReference>
<dbReference type="RefSeq" id="WP_007463394.1">
    <property type="nucleotide sequence ID" value="NZ_AMZO01000006.1"/>
</dbReference>
<reference evidence="1 2" key="1">
    <citation type="submission" date="2012-12" db="EMBL/GenBank/DDBJ databases">
        <title>Genome Assembly of Photobacterium sp. AK15.</title>
        <authorList>
            <person name="Khatri I."/>
            <person name="Vaidya B."/>
            <person name="Srinivas T.N.R."/>
            <person name="Subramanian S."/>
            <person name="Pinnaka A."/>
        </authorList>
    </citation>
    <scope>NUCLEOTIDE SEQUENCE [LARGE SCALE GENOMIC DNA]</scope>
    <source>
        <strain evidence="1 2">AK15</strain>
    </source>
</reference>
<proteinExistence type="predicted"/>
<evidence type="ECO:0000313" key="2">
    <source>
        <dbReference type="Proteomes" id="UP000011134"/>
    </source>
</evidence>
<dbReference type="OrthoDB" id="7068607at2"/>
<dbReference type="AlphaFoldDB" id="L8JGR2"/>
<gene>
    <name evidence="1" type="ORF">C942_04305</name>
</gene>
<dbReference type="Proteomes" id="UP000011134">
    <property type="component" value="Unassembled WGS sequence"/>
</dbReference>
<sequence>MNKSKVPQMKNYYQTLLQQIENTLDFEPKKPVIVYLEAGHFNPAYGADDFAKNSLSDAIQFGTKLIQQYGKKIRIVFGILIDDLGLQCGSDVCEINAKPADTDNTLPQEIESILATSKLIKRDRLLLFSEKTTKNRAINRLKKRLTIGDSSIRVLTPSDDGKSKIMMKLNETGEEILLSNKLDHVFGIKCPGIMGQHYDDVLSKLKERFFESSVFHIIDWSEIMDETKVTHGARAFTNVFNTYASPNVLSASVTNIFYIDDEGLLSKLNHEAAITSPDSHITSIA</sequence>
<comment type="caution">
    <text evidence="1">The sequence shown here is derived from an EMBL/GenBank/DDBJ whole genome shotgun (WGS) entry which is preliminary data.</text>
</comment>
<accession>L8JGR2</accession>
<protein>
    <submittedName>
        <fullName evidence="1">Uncharacterized protein</fullName>
    </submittedName>
</protein>
<dbReference type="PATRIC" id="fig|1056511.3.peg.1134"/>